<reference evidence="4 5" key="1">
    <citation type="submission" date="2020-08" db="EMBL/GenBank/DDBJ databases">
        <title>Genomic Encyclopedia of Type Strains, Phase IV (KMG-IV): sequencing the most valuable type-strain genomes for metagenomic binning, comparative biology and taxonomic classification.</title>
        <authorList>
            <person name="Goeker M."/>
        </authorList>
    </citation>
    <scope>NUCLEOTIDE SEQUENCE [LARGE SCALE GENOMIC DNA]</scope>
    <source>
        <strain evidence="4 5">DSM 29853</strain>
    </source>
</reference>
<dbReference type="Gene3D" id="3.10.450.40">
    <property type="match status" value="1"/>
</dbReference>
<feature type="signal peptide" evidence="2">
    <location>
        <begin position="1"/>
        <end position="30"/>
    </location>
</feature>
<evidence type="ECO:0000256" key="2">
    <source>
        <dbReference type="SAM" id="SignalP"/>
    </source>
</evidence>
<keyword evidence="5" id="KW-1185">Reference proteome</keyword>
<sequence length="126" mass="13848">MTKTGNAEMQTCRMMMRVLLLAALPAAAQAAGAAPASPAAPPPVHRPVAHRQSFNDLVRSLVASHEVQPLKDVLDAARKASTGEAVSIKLRRQKARWIYHVRLLKPDGRRVELDIDAKSLKILERK</sequence>
<keyword evidence="2" id="KW-0732">Signal</keyword>
<protein>
    <recommendedName>
        <fullName evidence="3">PepSY domain-containing protein</fullName>
    </recommendedName>
</protein>
<dbReference type="InterPro" id="IPR025711">
    <property type="entry name" value="PepSY"/>
</dbReference>
<feature type="chain" id="PRO_5031430023" description="PepSY domain-containing protein" evidence="2">
    <location>
        <begin position="31"/>
        <end position="126"/>
    </location>
</feature>
<name>A0A7W6J8C5_9HYPH</name>
<dbReference type="AlphaFoldDB" id="A0A7W6J8C5"/>
<dbReference type="Proteomes" id="UP000528286">
    <property type="component" value="Unassembled WGS sequence"/>
</dbReference>
<evidence type="ECO:0000313" key="5">
    <source>
        <dbReference type="Proteomes" id="UP000528286"/>
    </source>
</evidence>
<accession>A0A7W6J8C5</accession>
<feature type="region of interest" description="Disordered" evidence="1">
    <location>
        <begin position="31"/>
        <end position="50"/>
    </location>
</feature>
<evidence type="ECO:0000259" key="3">
    <source>
        <dbReference type="Pfam" id="PF03413"/>
    </source>
</evidence>
<evidence type="ECO:0000256" key="1">
    <source>
        <dbReference type="SAM" id="MobiDB-lite"/>
    </source>
</evidence>
<dbReference type="EMBL" id="JACIEZ010000010">
    <property type="protein sequence ID" value="MBB4066664.1"/>
    <property type="molecule type" value="Genomic_DNA"/>
</dbReference>
<feature type="domain" description="PepSY" evidence="3">
    <location>
        <begin position="69"/>
        <end position="125"/>
    </location>
</feature>
<comment type="caution">
    <text evidence="4">The sequence shown here is derived from an EMBL/GenBank/DDBJ whole genome shotgun (WGS) entry which is preliminary data.</text>
</comment>
<gene>
    <name evidence="4" type="ORF">GGR23_003881</name>
</gene>
<proteinExistence type="predicted"/>
<evidence type="ECO:0000313" key="4">
    <source>
        <dbReference type="EMBL" id="MBB4066664.1"/>
    </source>
</evidence>
<dbReference type="Pfam" id="PF03413">
    <property type="entry name" value="PepSY"/>
    <property type="match status" value="1"/>
</dbReference>
<dbReference type="RefSeq" id="WP_183367916.1">
    <property type="nucleotide sequence ID" value="NZ_JACIEZ010000010.1"/>
</dbReference>
<organism evidence="4 5">
    <name type="scientific">Gellertiella hungarica</name>
    <dbReference type="NCBI Taxonomy" id="1572859"/>
    <lineage>
        <taxon>Bacteria</taxon>
        <taxon>Pseudomonadati</taxon>
        <taxon>Pseudomonadota</taxon>
        <taxon>Alphaproteobacteria</taxon>
        <taxon>Hyphomicrobiales</taxon>
        <taxon>Rhizobiaceae</taxon>
        <taxon>Gellertiella</taxon>
    </lineage>
</organism>